<evidence type="ECO:0008006" key="3">
    <source>
        <dbReference type="Google" id="ProtNLM"/>
    </source>
</evidence>
<comment type="caution">
    <text evidence="1">The sequence shown here is derived from an EMBL/GenBank/DDBJ whole genome shotgun (WGS) entry which is preliminary data.</text>
</comment>
<gene>
    <name evidence="1" type="ORF">GCM10023230_02890</name>
</gene>
<proteinExistence type="predicted"/>
<protein>
    <recommendedName>
        <fullName evidence="3">Tetratricopeptide repeat protein</fullName>
    </recommendedName>
</protein>
<dbReference type="SUPFAM" id="SSF48452">
    <property type="entry name" value="TPR-like"/>
    <property type="match status" value="1"/>
</dbReference>
<sequence length="311" mass="36070">MRKVMFVVLVINLFFPITGRALELNKVSQKPNEKIKGYFNNDSLEDYITIDKKTSDVVYYSIYLNLGKNYVKTTSFEVSNDTFNGIENALENSFISNPKKGELLIGTSCCGSLKQTETNYYKYFDECKNWIFYKTITSVVEEDRVPKIELSYSDYLYTIDNKKNNNNSLSKKESVNRITEKQTYLDSLYNKLKSASNNKTINAIDANLNFDDLAELLYVIPISDKNINKYNDLAYYLSQTKSGKTSAIFLLKSIIKKNETRVVTYLNIADAQWDTERKNDAKKSYQKYISLMKSQNKDLNKIPQRVKDRIK</sequence>
<dbReference type="EMBL" id="BAABIP010000005">
    <property type="protein sequence ID" value="GAA4758294.1"/>
    <property type="molecule type" value="Genomic_DNA"/>
</dbReference>
<dbReference type="InterPro" id="IPR011990">
    <property type="entry name" value="TPR-like_helical_dom_sf"/>
</dbReference>
<evidence type="ECO:0000313" key="1">
    <source>
        <dbReference type="EMBL" id="GAA4758294.1"/>
    </source>
</evidence>
<reference evidence="2" key="1">
    <citation type="journal article" date="2019" name="Int. J. Syst. Evol. Microbiol.">
        <title>The Global Catalogue of Microorganisms (GCM) 10K type strain sequencing project: providing services to taxonomists for standard genome sequencing and annotation.</title>
        <authorList>
            <consortium name="The Broad Institute Genomics Platform"/>
            <consortium name="The Broad Institute Genome Sequencing Center for Infectious Disease"/>
            <person name="Wu L."/>
            <person name="Ma J."/>
        </authorList>
    </citation>
    <scope>NUCLEOTIDE SEQUENCE [LARGE SCALE GENOMIC DNA]</scope>
    <source>
        <strain evidence="2">JCM 18198</strain>
    </source>
</reference>
<dbReference type="Proteomes" id="UP001500141">
    <property type="component" value="Unassembled WGS sequence"/>
</dbReference>
<dbReference type="RefSeq" id="WP_264542765.1">
    <property type="nucleotide sequence ID" value="NZ_BAABIP010000005.1"/>
</dbReference>
<dbReference type="Gene3D" id="1.25.40.10">
    <property type="entry name" value="Tetratricopeptide repeat domain"/>
    <property type="match status" value="1"/>
</dbReference>
<organism evidence="1 2">
    <name type="scientific">Flavobacterium hankyongi</name>
    <dbReference type="NCBI Taxonomy" id="1176532"/>
    <lineage>
        <taxon>Bacteria</taxon>
        <taxon>Pseudomonadati</taxon>
        <taxon>Bacteroidota</taxon>
        <taxon>Flavobacteriia</taxon>
        <taxon>Flavobacteriales</taxon>
        <taxon>Flavobacteriaceae</taxon>
        <taxon>Flavobacterium</taxon>
    </lineage>
</organism>
<keyword evidence="2" id="KW-1185">Reference proteome</keyword>
<name>A0ABP8ZKR4_9FLAO</name>
<evidence type="ECO:0000313" key="2">
    <source>
        <dbReference type="Proteomes" id="UP001500141"/>
    </source>
</evidence>
<accession>A0ABP8ZKR4</accession>